<dbReference type="EMBL" id="JAQLXW010000013">
    <property type="protein sequence ID" value="MDB8004310.1"/>
    <property type="molecule type" value="Genomic_DNA"/>
</dbReference>
<evidence type="ECO:0000313" key="3">
    <source>
        <dbReference type="Proteomes" id="UP001210809"/>
    </source>
</evidence>
<dbReference type="InterPro" id="IPR003615">
    <property type="entry name" value="HNH_nuc"/>
</dbReference>
<gene>
    <name evidence="2" type="ORF">PNE09_09560</name>
</gene>
<sequence length="238" mass="27805">MKKTTYLSSIISALNKLNGMGSLNEIYDVIEKEGRLSYIFSNPNWKDNVRATIQRHCIQTKSYRGSEDLFRSVYGLGEGYWKFKNFDSSEYDNPIIDRQLKMIANLDISNTEKEMIIKSRIGQGIFRDRIIQKYEHCIITGINDNRLLLASHIKPWRSASNYERLSSENGLLLSPLYDKLFDIGLITFDDNMKILISNKLSCENVSRINIDTNKIYFNNPSNEMMVNMRYHRQNIFVE</sequence>
<comment type="caution">
    <text evidence="2">The sequence shown here is derived from an EMBL/GenBank/DDBJ whole genome shotgun (WGS) entry which is preliminary data.</text>
</comment>
<organism evidence="2 3">
    <name type="scientific">[Eubacterium] siraeum</name>
    <dbReference type="NCBI Taxonomy" id="39492"/>
    <lineage>
        <taxon>Bacteria</taxon>
        <taxon>Bacillati</taxon>
        <taxon>Bacillota</taxon>
        <taxon>Clostridia</taxon>
        <taxon>Eubacteriales</taxon>
        <taxon>Oscillospiraceae</taxon>
        <taxon>Oscillospiraceae incertae sedis</taxon>
    </lineage>
</organism>
<keyword evidence="2" id="KW-0255">Endonuclease</keyword>
<keyword evidence="2" id="KW-0540">Nuclease</keyword>
<proteinExistence type="predicted"/>
<name>A0AAW6D3X2_9FIRM</name>
<dbReference type="GO" id="GO:0004519">
    <property type="term" value="F:endonuclease activity"/>
    <property type="evidence" value="ECO:0007669"/>
    <property type="project" value="UniProtKB-KW"/>
</dbReference>
<keyword evidence="2" id="KW-0378">Hydrolase</keyword>
<feature type="domain" description="HNH nuclease" evidence="1">
    <location>
        <begin position="137"/>
        <end position="189"/>
    </location>
</feature>
<evidence type="ECO:0000313" key="2">
    <source>
        <dbReference type="EMBL" id="MDB8004310.1"/>
    </source>
</evidence>
<reference evidence="2" key="1">
    <citation type="submission" date="2023-01" db="EMBL/GenBank/DDBJ databases">
        <title>Human gut microbiome strain richness.</title>
        <authorList>
            <person name="Chen-Liaw A."/>
        </authorList>
    </citation>
    <scope>NUCLEOTIDE SEQUENCE</scope>
    <source>
        <strain evidence="2">1001283st1_G1_1001283B150217_161031</strain>
    </source>
</reference>
<dbReference type="AlphaFoldDB" id="A0AAW6D3X2"/>
<dbReference type="Proteomes" id="UP001210809">
    <property type="component" value="Unassembled WGS sequence"/>
</dbReference>
<evidence type="ECO:0000259" key="1">
    <source>
        <dbReference type="Pfam" id="PF13391"/>
    </source>
</evidence>
<accession>A0AAW6D3X2</accession>
<dbReference type="Pfam" id="PF13391">
    <property type="entry name" value="HNH_2"/>
    <property type="match status" value="1"/>
</dbReference>
<protein>
    <submittedName>
        <fullName evidence="2">HNH endonuclease</fullName>
    </submittedName>
</protein>